<sequence length="95" mass="10912">MSFARFIRYELFKNCSLNPESDSYTEILTQVQLSLIRVSLQPFSVILCISISSQSSDNAPFIQGFWRILGFLTAHLKRFGDYAKVWISDLKSLRG</sequence>
<evidence type="ECO:0000313" key="2">
    <source>
        <dbReference type="EMBL" id="KMW70456.1"/>
    </source>
</evidence>
<proteinExistence type="predicted"/>
<gene>
    <name evidence="1" type="ORF">WN50_05575</name>
    <name evidence="2" type="ORF">WN50_35270</name>
</gene>
<comment type="caution">
    <text evidence="1">The sequence shown here is derived from an EMBL/GenBank/DDBJ whole genome shotgun (WGS) entry which is preliminary data.</text>
</comment>
<dbReference type="EMBL" id="LATL02000168">
    <property type="protein sequence ID" value="KMW70456.1"/>
    <property type="molecule type" value="Genomic_DNA"/>
</dbReference>
<evidence type="ECO:0000313" key="1">
    <source>
        <dbReference type="EMBL" id="KKD39056.1"/>
    </source>
</evidence>
<reference evidence="1 3" key="1">
    <citation type="submission" date="2015-06" db="EMBL/GenBank/DDBJ databases">
        <title>Draft genome assembly of filamentous brackish cyanobacterium Limnoraphis robusta strain CS-951.</title>
        <authorList>
            <person name="Willis A."/>
            <person name="Parks M."/>
            <person name="Burford M.A."/>
        </authorList>
    </citation>
    <scope>NUCLEOTIDE SEQUENCE [LARGE SCALE GENOMIC DNA]</scope>
    <source>
        <strain evidence="1 3">CS-951</strain>
    </source>
</reference>
<dbReference type="AlphaFoldDB" id="A0A0F5YJL4"/>
<evidence type="ECO:0000313" key="3">
    <source>
        <dbReference type="Proteomes" id="UP000033607"/>
    </source>
</evidence>
<protein>
    <submittedName>
        <fullName evidence="1">Uncharacterized protein</fullName>
    </submittedName>
</protein>
<dbReference type="EMBL" id="LATL02000232">
    <property type="protein sequence ID" value="KKD39056.1"/>
    <property type="molecule type" value="Genomic_DNA"/>
</dbReference>
<organism evidence="1 3">
    <name type="scientific">Limnoraphis robusta CS-951</name>
    <dbReference type="NCBI Taxonomy" id="1637645"/>
    <lineage>
        <taxon>Bacteria</taxon>
        <taxon>Bacillati</taxon>
        <taxon>Cyanobacteriota</taxon>
        <taxon>Cyanophyceae</taxon>
        <taxon>Oscillatoriophycideae</taxon>
        <taxon>Oscillatoriales</taxon>
        <taxon>Sirenicapillariaceae</taxon>
        <taxon>Limnoraphis</taxon>
    </lineage>
</organism>
<accession>A0A0F5YJL4</accession>
<dbReference type="Proteomes" id="UP000033607">
    <property type="component" value="Unassembled WGS sequence"/>
</dbReference>
<name>A0A0F5YJL4_9CYAN</name>